<sequence>MASSGDHHLLHLLLLLLLLLLNVTMSQPPIDEQHPWENLPYDQPRNERPVIARFACQVMVELYNDIPPDGLYAQLFPTRLSLLPEHEAYTGVLVGGPHGRIREFLGIFLATMLEGSELRFLVRVSMTIAVPARQRLSFNFQEVPPLSVHVHYVMKLRFLQPGERLYL</sequence>
<reference evidence="2 3" key="1">
    <citation type="journal article" date="2017" name="Nature">
        <title>The Apostasia genome and the evolution of orchids.</title>
        <authorList>
            <person name="Zhang G.Q."/>
            <person name="Liu K.W."/>
            <person name="Li Z."/>
            <person name="Lohaus R."/>
            <person name="Hsiao Y.Y."/>
            <person name="Niu S.C."/>
            <person name="Wang J.Y."/>
            <person name="Lin Y.C."/>
            <person name="Xu Q."/>
            <person name="Chen L.J."/>
            <person name="Yoshida K."/>
            <person name="Fujiwara S."/>
            <person name="Wang Z.W."/>
            <person name="Zhang Y.Q."/>
            <person name="Mitsuda N."/>
            <person name="Wang M."/>
            <person name="Liu G.H."/>
            <person name="Pecoraro L."/>
            <person name="Huang H.X."/>
            <person name="Xiao X.J."/>
            <person name="Lin M."/>
            <person name="Wu X.Y."/>
            <person name="Wu W.L."/>
            <person name="Chen Y.Y."/>
            <person name="Chang S.B."/>
            <person name="Sakamoto S."/>
            <person name="Ohme-Takagi M."/>
            <person name="Yagi M."/>
            <person name="Zeng S.J."/>
            <person name="Shen C.Y."/>
            <person name="Yeh C.M."/>
            <person name="Luo Y.B."/>
            <person name="Tsai W.C."/>
            <person name="Van de Peer Y."/>
            <person name="Liu Z.J."/>
        </authorList>
    </citation>
    <scope>NUCLEOTIDE SEQUENCE [LARGE SCALE GENOMIC DNA]</scope>
    <source>
        <strain evidence="3">cv. Shenzhen</strain>
        <tissue evidence="2">Stem</tissue>
    </source>
</reference>
<dbReference type="Proteomes" id="UP000236161">
    <property type="component" value="Unassembled WGS sequence"/>
</dbReference>
<feature type="chain" id="PRO_5014158325" evidence="1">
    <location>
        <begin position="27"/>
        <end position="167"/>
    </location>
</feature>
<evidence type="ECO:0000313" key="3">
    <source>
        <dbReference type="Proteomes" id="UP000236161"/>
    </source>
</evidence>
<organism evidence="2 3">
    <name type="scientific">Apostasia shenzhenica</name>
    <dbReference type="NCBI Taxonomy" id="1088818"/>
    <lineage>
        <taxon>Eukaryota</taxon>
        <taxon>Viridiplantae</taxon>
        <taxon>Streptophyta</taxon>
        <taxon>Embryophyta</taxon>
        <taxon>Tracheophyta</taxon>
        <taxon>Spermatophyta</taxon>
        <taxon>Magnoliopsida</taxon>
        <taxon>Liliopsida</taxon>
        <taxon>Asparagales</taxon>
        <taxon>Orchidaceae</taxon>
        <taxon>Apostasioideae</taxon>
        <taxon>Apostasia</taxon>
    </lineage>
</organism>
<name>A0A2H9ZR11_9ASPA</name>
<dbReference type="EMBL" id="KZ454830">
    <property type="protein sequence ID" value="PKA45734.1"/>
    <property type="molecule type" value="Genomic_DNA"/>
</dbReference>
<evidence type="ECO:0000313" key="2">
    <source>
        <dbReference type="EMBL" id="PKA45734.1"/>
    </source>
</evidence>
<protein>
    <submittedName>
        <fullName evidence="2">Uncharacterized protein</fullName>
    </submittedName>
</protein>
<accession>A0A2H9ZR11</accession>
<feature type="signal peptide" evidence="1">
    <location>
        <begin position="1"/>
        <end position="26"/>
    </location>
</feature>
<proteinExistence type="predicted"/>
<evidence type="ECO:0000256" key="1">
    <source>
        <dbReference type="SAM" id="SignalP"/>
    </source>
</evidence>
<dbReference type="AlphaFoldDB" id="A0A2H9ZR11"/>
<keyword evidence="1" id="KW-0732">Signal</keyword>
<gene>
    <name evidence="2" type="ORF">AXF42_Ash011075</name>
</gene>
<keyword evidence="3" id="KW-1185">Reference proteome</keyword>